<organism evidence="2 3">
    <name type="scientific">Haloferula rosea</name>
    <dbReference type="NCBI Taxonomy" id="490093"/>
    <lineage>
        <taxon>Bacteria</taxon>
        <taxon>Pseudomonadati</taxon>
        <taxon>Verrucomicrobiota</taxon>
        <taxon>Verrucomicrobiia</taxon>
        <taxon>Verrucomicrobiales</taxon>
        <taxon>Verrucomicrobiaceae</taxon>
        <taxon>Haloferula</taxon>
    </lineage>
</organism>
<dbReference type="PANTHER" id="PTHR10605">
    <property type="entry name" value="HEPARAN SULFATE SULFOTRANSFERASE"/>
    <property type="match status" value="1"/>
</dbReference>
<dbReference type="Gene3D" id="3.40.50.300">
    <property type="entry name" value="P-loop containing nucleotide triphosphate hydrolases"/>
    <property type="match status" value="1"/>
</dbReference>
<sequence length="304" mass="34243">MPDFIIIGAAKSGTTSLAQYLGQHSEVCISKLKEARYLAYPEGPPDYRGYGPRGDEIMRIYRETMPRSMAEYEALFDQALPSQLTGEASPAYLYLEGTAARISELYPDTKVIAILRNPVERAYSSYLHMRREDAEDVSFREALNLEPSRIAEGAGLPYHYASMGFYARQLAPYFEAFDSSRIAVFFYEDFASRTAEVLAAICRFLDIDDSAAFDSSERRNVSGIPVNRSAFNAFNRLKGSLLPKSFKRILPGSLRSGLNKAASKRLLRKPSIGEEEANRLCELYRKEKQELADLLGVNPPWRID</sequence>
<keyword evidence="1" id="KW-0808">Transferase</keyword>
<keyword evidence="3" id="KW-1185">Reference proteome</keyword>
<accession>A0A934VGQ1</accession>
<dbReference type="RefSeq" id="WP_200279946.1">
    <property type="nucleotide sequence ID" value="NZ_JAENII010000009.1"/>
</dbReference>
<dbReference type="Pfam" id="PF13469">
    <property type="entry name" value="Sulfotransfer_3"/>
    <property type="match status" value="1"/>
</dbReference>
<evidence type="ECO:0000256" key="1">
    <source>
        <dbReference type="ARBA" id="ARBA00022679"/>
    </source>
</evidence>
<dbReference type="PANTHER" id="PTHR10605:SF56">
    <property type="entry name" value="BIFUNCTIONAL HEPARAN SULFATE N-DEACETYLASE_N-SULFOTRANSFERASE"/>
    <property type="match status" value="1"/>
</dbReference>
<name>A0A934VGQ1_9BACT</name>
<reference evidence="2" key="1">
    <citation type="submission" date="2021-01" db="EMBL/GenBank/DDBJ databases">
        <title>Modified the classification status of verrucomicrobia.</title>
        <authorList>
            <person name="Feng X."/>
        </authorList>
    </citation>
    <scope>NUCLEOTIDE SEQUENCE</scope>
    <source>
        <strain evidence="2">KCTC 22201</strain>
    </source>
</reference>
<gene>
    <name evidence="2" type="ORF">JIN81_12335</name>
</gene>
<proteinExistence type="predicted"/>
<dbReference type="EMBL" id="JAENII010000009">
    <property type="protein sequence ID" value="MBK1827810.1"/>
    <property type="molecule type" value="Genomic_DNA"/>
</dbReference>
<dbReference type="AlphaFoldDB" id="A0A934VGQ1"/>
<dbReference type="InterPro" id="IPR037359">
    <property type="entry name" value="NST/OST"/>
</dbReference>
<protein>
    <submittedName>
        <fullName evidence="2">Sulfotransferase</fullName>
    </submittedName>
</protein>
<evidence type="ECO:0000313" key="3">
    <source>
        <dbReference type="Proteomes" id="UP000658278"/>
    </source>
</evidence>
<dbReference type="GO" id="GO:0008146">
    <property type="term" value="F:sulfotransferase activity"/>
    <property type="evidence" value="ECO:0007669"/>
    <property type="project" value="InterPro"/>
</dbReference>
<comment type="caution">
    <text evidence="2">The sequence shown here is derived from an EMBL/GenBank/DDBJ whole genome shotgun (WGS) entry which is preliminary data.</text>
</comment>
<dbReference type="SUPFAM" id="SSF52540">
    <property type="entry name" value="P-loop containing nucleoside triphosphate hydrolases"/>
    <property type="match status" value="1"/>
</dbReference>
<dbReference type="Proteomes" id="UP000658278">
    <property type="component" value="Unassembled WGS sequence"/>
</dbReference>
<evidence type="ECO:0000313" key="2">
    <source>
        <dbReference type="EMBL" id="MBK1827810.1"/>
    </source>
</evidence>
<dbReference type="InterPro" id="IPR027417">
    <property type="entry name" value="P-loop_NTPase"/>
</dbReference>